<reference evidence="3 4" key="1">
    <citation type="journal article" date="2017" name="BMC Genomics">
        <title>Comparative genomic and phylogenomic analyses of the Bifidobacteriaceae family.</title>
        <authorList>
            <person name="Lugli G.A."/>
            <person name="Milani C."/>
            <person name="Turroni F."/>
            <person name="Duranti S."/>
            <person name="Mancabelli L."/>
            <person name="Mangifesta M."/>
            <person name="Ferrario C."/>
            <person name="Modesto M."/>
            <person name="Mattarelli P."/>
            <person name="Jiri K."/>
            <person name="van Sinderen D."/>
            <person name="Ventura M."/>
        </authorList>
    </citation>
    <scope>NUCLEOTIDE SEQUENCE [LARGE SCALE GENOMIC DNA]</scope>
    <source>
        <strain evidence="3 4">DSM 28807</strain>
    </source>
</reference>
<evidence type="ECO:0000313" key="3">
    <source>
        <dbReference type="EMBL" id="OZG61966.1"/>
    </source>
</evidence>
<accession>A0A261FT61</accession>
<keyword evidence="1" id="KW-0472">Membrane</keyword>
<comment type="caution">
    <text evidence="3">The sequence shown here is derived from an EMBL/GenBank/DDBJ whole genome shotgun (WGS) entry which is preliminary data.</text>
</comment>
<organism evidence="3 4">
    <name type="scientific">Bifidobacterium lemurum</name>
    <dbReference type="NCBI Taxonomy" id="1603886"/>
    <lineage>
        <taxon>Bacteria</taxon>
        <taxon>Bacillati</taxon>
        <taxon>Actinomycetota</taxon>
        <taxon>Actinomycetes</taxon>
        <taxon>Bifidobacteriales</taxon>
        <taxon>Bifidobacteriaceae</taxon>
        <taxon>Bifidobacterium</taxon>
    </lineage>
</organism>
<gene>
    <name evidence="3" type="ORF">BLEM_1275</name>
</gene>
<dbReference type="Proteomes" id="UP000216352">
    <property type="component" value="Unassembled WGS sequence"/>
</dbReference>
<dbReference type="STRING" id="1603886.GCA_001895165_02137"/>
<protein>
    <submittedName>
        <fullName evidence="3">GHKL domain-containing protein</fullName>
    </submittedName>
</protein>
<dbReference type="SUPFAM" id="SSF55874">
    <property type="entry name" value="ATPase domain of HSP90 chaperone/DNA topoisomerase II/histidine kinase"/>
    <property type="match status" value="1"/>
</dbReference>
<dbReference type="InterPro" id="IPR036890">
    <property type="entry name" value="HATPase_C_sf"/>
</dbReference>
<keyword evidence="1" id="KW-0812">Transmembrane</keyword>
<proteinExistence type="predicted"/>
<feature type="transmembrane region" description="Helical" evidence="1">
    <location>
        <begin position="82"/>
        <end position="104"/>
    </location>
</feature>
<name>A0A261FT61_9BIFI</name>
<keyword evidence="4" id="KW-1185">Reference proteome</keyword>
<sequence length="357" mass="37910">MSMIDMDAIGAGAAPFVRTLCGIAAVASLVALGAMMVRLVALMRGFHVRRVLVNLLFPLSQLVFIAFNMAFVWLRVDAVTPLLVLAALAVVCAAVDYVLFRDLYRAEQDAMLRRRAAMLRAQLRAQRSHTSRAAREMETARAQDSLIAGRLRAVSDAVEKGDADAVSAAVAHTVGALPAGASYCEHPVADALLALKVAQAARAGIAVDHRLEVPESLPLTSVEICALFSNIMDNAIAACSRLPEDQRHIALRARVAAGNFVVQETNPCDQARPCGSHTPSLSSEHGWGLSILRRIAQRYGGSADFGLVDDRAASAAGEGGGLAVRGASRDAARPGADTPYRWRTMLIIPLDGRSGPV</sequence>
<feature type="transmembrane region" description="Helical" evidence="1">
    <location>
        <begin position="52"/>
        <end position="76"/>
    </location>
</feature>
<dbReference type="InterPro" id="IPR032834">
    <property type="entry name" value="NatK-like_C"/>
</dbReference>
<evidence type="ECO:0000259" key="2">
    <source>
        <dbReference type="Pfam" id="PF14501"/>
    </source>
</evidence>
<evidence type="ECO:0000256" key="1">
    <source>
        <dbReference type="SAM" id="Phobius"/>
    </source>
</evidence>
<evidence type="ECO:0000313" key="4">
    <source>
        <dbReference type="Proteomes" id="UP000216352"/>
    </source>
</evidence>
<dbReference type="AlphaFoldDB" id="A0A261FT61"/>
<feature type="domain" description="Sensor histidine kinase NatK-like C-terminal" evidence="2">
    <location>
        <begin position="221"/>
        <end position="306"/>
    </location>
</feature>
<dbReference type="EMBL" id="MWWX01000007">
    <property type="protein sequence ID" value="OZG61966.1"/>
    <property type="molecule type" value="Genomic_DNA"/>
</dbReference>
<feature type="transmembrane region" description="Helical" evidence="1">
    <location>
        <begin position="16"/>
        <end position="40"/>
    </location>
</feature>
<dbReference type="Pfam" id="PF14501">
    <property type="entry name" value="HATPase_c_5"/>
    <property type="match status" value="1"/>
</dbReference>
<dbReference type="Gene3D" id="3.30.565.10">
    <property type="entry name" value="Histidine kinase-like ATPase, C-terminal domain"/>
    <property type="match status" value="1"/>
</dbReference>
<keyword evidence="1" id="KW-1133">Transmembrane helix</keyword>